<keyword evidence="1" id="KW-0548">Nucleotidyltransferase</keyword>
<feature type="non-terminal residue" evidence="1">
    <location>
        <position position="1"/>
    </location>
</feature>
<dbReference type="EMBL" id="JANBPG010001093">
    <property type="protein sequence ID" value="KAJ1891832.1"/>
    <property type="molecule type" value="Genomic_DNA"/>
</dbReference>
<dbReference type="Proteomes" id="UP001150581">
    <property type="component" value="Unassembled WGS sequence"/>
</dbReference>
<sequence>GSVAANMDTSTVTSLPEWPLLPPSVIRLPDAGATRPALMVQIVSIDSYMVVPTSADCLLWTPYNIFDEPLLQVPVIRIFGATASDQRICLHLHQIWPYIYVQYDGPSNLDAVREFGYHLGLSLNHALNISLRSNGLIFIAAVVPVKGVPFYGYHTGYRPFFKIKLTNPSMMARASSLLSSGAVMGRKMNVLGSHLSYVLQFLVDFNLHGMDWIHLNKMLFRSPLPQPAGGSSQMSGAIDDSNVANIYRWVPQGMPSYLVRPTPPDKISHCTLEADATAADIANRHQVQERHIHHIFREGKLGLHFGRLVHSLNSMWADENKRGVRHGLGELCPRNSQDQATLEESLLGMPASNGKAADAGADSSKCILWSNYWRMQSLLQSALAVDKCRLNDQQQKLPQPVLSALETQASCASTGDIESISSFDFAGANSGWLQCWPTCREVDIGEPRLIGDGGMSRKRFYTDAGEGLALLEQSGLVDATSSTTQPMAVSLTESTNDGHLTPRATQSVRPAIIIDVLLIDSNDSKDSASAESEDEQGFESYESARPVVDLGTASADNDLLDDFADFDDGWMENEVFRAEGGHTKDLYKYIPQTDGSNDFESSSKRRNVIDKSMQQQEQQGQQHRHRGRRQVKRRALIPLILRQSSVTVEPVISKPTTDLAAGLLLPDAARQKQGAAFTHSVISSMRPMWPPPECRAIQGNNLASRGTQQEISRPTNHTSDNIYIDIPHTEGFIFRKSRTGCYSRPSRSDIYIDIVVPPTSFALRLQHRQDQVLCYGSTVGVEQPTHMRSNSDYCKAVDSGDNVDFALQLCATDYDQSGYFVYAYHAPRWDALVDSMVEHAMAEVVVPQPQFSEVRDLPRKRKMYSGASISLSATCADNLPIFIPPCTSGRSRHAIGLCGVELLDDGIERRRHVMWSPVNLQRVNQSVGEEDGASTSTRISAKYSRGRWWVVAKRPPARSSFEEEAVYSANTDDYSILLTPANRRQQDQSDLKWSSVFGTMFTFPGSPASGHGSSAPRHTQTSVLQTLEMVAGCKPFMSQMSVEILTSCREEALPDPMLDSVLCVIACHIHDKPQWNEDAFSGCASVVWTWGPLLQIGRLGFPRHIEQRHHANEASMLRELAKWTRAIDPDVLCGFEVQGSSWGYLADRAERAFDIELESELSRIVTRQNSWQHSHNKLKGRGQGSWSQRKGATLNVVGRHVLNVWRLMCSELSLTSYTFENIVQKVLGEQSPHYLPHQLAAWFTSGPAVARIRALRHVHFRSRAALRILDQTGVVARASEFASVIGIDFAAVFMRGSQLRVESLMARIAHPELFVLASPTRKQVAQQRAAECFPLVLEPQSKYYTDPVVVLDFQSLYPSIMIAYNYCFSTCLGSVEEAAAVCSDTGDTKRRRLGVSSVDVPPGMLIALKDYLTVSPNGMLFVKPSVRRGLLGRMLQELLESRVMIKDAMKRWGDGDKALLKKLDAWQLGLKLITNVTYGYAGASFSGRMPCVEIADAIVQSGRETLESARVVYGDTDSVFIHLPGKSRESAFRIGNEIAEAVTELNPAPVKLKFEKVYQPCVLLTKKRYVGWMFTTPEQREPVLDVKGMELVRRDGCSATQKILEGTIDVLFRTNDLSLVKSFVTGELTKVLRGDMPLHEFVIAKEVRLGTYSKSTLPAHAKVAADGIKADARAEPKFGERVPYVVVSKGRDSRLTDQVVRSQILLRQPELRLDYQYYIDRQIVPALDRVLSLVGVDVRMWATEMPRRLRSSLYDAIADTHSDSDSEAGGGTVNELHNQQGIQALDGISGYAHGGPSNIDRAFGLRGFGMTVGSRRPAWRTLDHFYRKLSCLLCRQTIYAAPQSPRESSGLELGSTRVCSSCSADKAALAANVAVVQMNVGRALKAVVDKCTECVGENRADALQAVEACDCLDCPTMFRRVLISRRHAAWSRAAHQDSLADQML</sequence>
<reference evidence="1" key="1">
    <citation type="submission" date="2022-07" db="EMBL/GenBank/DDBJ databases">
        <title>Phylogenomic reconstructions and comparative analyses of Kickxellomycotina fungi.</title>
        <authorList>
            <person name="Reynolds N.K."/>
            <person name="Stajich J.E."/>
            <person name="Barry K."/>
            <person name="Grigoriev I.V."/>
            <person name="Crous P."/>
            <person name="Smith M.E."/>
        </authorList>
    </citation>
    <scope>NUCLEOTIDE SEQUENCE</scope>
    <source>
        <strain evidence="1">Benny 63K</strain>
    </source>
</reference>
<evidence type="ECO:0000313" key="2">
    <source>
        <dbReference type="Proteomes" id="UP001150581"/>
    </source>
</evidence>
<dbReference type="EC" id="2.7.7.7" evidence="1"/>
<organism evidence="1 2">
    <name type="scientific">Kickxella alabastrina</name>
    <dbReference type="NCBI Taxonomy" id="61397"/>
    <lineage>
        <taxon>Eukaryota</taxon>
        <taxon>Fungi</taxon>
        <taxon>Fungi incertae sedis</taxon>
        <taxon>Zoopagomycota</taxon>
        <taxon>Kickxellomycotina</taxon>
        <taxon>Kickxellomycetes</taxon>
        <taxon>Kickxellales</taxon>
        <taxon>Kickxellaceae</taxon>
        <taxon>Kickxella</taxon>
    </lineage>
</organism>
<protein>
    <submittedName>
        <fullName evidence="1">DNA polymerase zeta</fullName>
        <ecNumber evidence="1">2.7.7.7</ecNumber>
    </submittedName>
</protein>
<evidence type="ECO:0000313" key="1">
    <source>
        <dbReference type="EMBL" id="KAJ1891832.1"/>
    </source>
</evidence>
<comment type="caution">
    <text evidence="1">The sequence shown here is derived from an EMBL/GenBank/DDBJ whole genome shotgun (WGS) entry which is preliminary data.</text>
</comment>
<keyword evidence="2" id="KW-1185">Reference proteome</keyword>
<accession>A0ACC1IJ88</accession>
<gene>
    <name evidence="1" type="primary">REV3_2</name>
    <name evidence="1" type="ORF">LPJ66_006697</name>
</gene>
<name>A0ACC1IJ88_9FUNG</name>
<keyword evidence="1" id="KW-0808">Transferase</keyword>
<proteinExistence type="predicted"/>